<evidence type="ECO:0000313" key="2">
    <source>
        <dbReference type="EMBL" id="SHE27319.1"/>
    </source>
</evidence>
<gene>
    <name evidence="2" type="ORF">SAMN02746064_00062</name>
</gene>
<keyword evidence="3" id="KW-1185">Reference proteome</keyword>
<dbReference type="PROSITE" id="PS51746">
    <property type="entry name" value="PPM_2"/>
    <property type="match status" value="1"/>
</dbReference>
<dbReference type="CDD" id="cd00143">
    <property type="entry name" value="PP2Cc"/>
    <property type="match status" value="1"/>
</dbReference>
<dbReference type="PANTHER" id="PTHR47992">
    <property type="entry name" value="PROTEIN PHOSPHATASE"/>
    <property type="match status" value="1"/>
</dbReference>
<dbReference type="EMBL" id="FQTU01000001">
    <property type="protein sequence ID" value="SHE27319.1"/>
    <property type="molecule type" value="Genomic_DNA"/>
</dbReference>
<organism evidence="2 3">
    <name type="scientific">Alkalibacter saccharofermentans DSM 14828</name>
    <dbReference type="NCBI Taxonomy" id="1120975"/>
    <lineage>
        <taxon>Bacteria</taxon>
        <taxon>Bacillati</taxon>
        <taxon>Bacillota</taxon>
        <taxon>Clostridia</taxon>
        <taxon>Eubacteriales</taxon>
        <taxon>Eubacteriaceae</taxon>
        <taxon>Alkalibacter</taxon>
    </lineage>
</organism>
<dbReference type="RefSeq" id="WP_073269072.1">
    <property type="nucleotide sequence ID" value="NZ_FQTU01000001.1"/>
</dbReference>
<dbReference type="Pfam" id="PF13672">
    <property type="entry name" value="PP2C_2"/>
    <property type="match status" value="1"/>
</dbReference>
<dbReference type="GO" id="GO:0004722">
    <property type="term" value="F:protein serine/threonine phosphatase activity"/>
    <property type="evidence" value="ECO:0007669"/>
    <property type="project" value="InterPro"/>
</dbReference>
<dbReference type="InterPro" id="IPR036457">
    <property type="entry name" value="PPM-type-like_dom_sf"/>
</dbReference>
<dbReference type="NCBIfam" id="NF033484">
    <property type="entry name" value="Stp1_PP2C_phos"/>
    <property type="match status" value="1"/>
</dbReference>
<evidence type="ECO:0000313" key="3">
    <source>
        <dbReference type="Proteomes" id="UP000184251"/>
    </source>
</evidence>
<dbReference type="STRING" id="1120975.SAMN02746064_00062"/>
<proteinExistence type="predicted"/>
<accession>A0A1M4S562</accession>
<name>A0A1M4S562_9FIRM</name>
<dbReference type="SUPFAM" id="SSF81606">
    <property type="entry name" value="PP2C-like"/>
    <property type="match status" value="1"/>
</dbReference>
<evidence type="ECO:0000259" key="1">
    <source>
        <dbReference type="PROSITE" id="PS51746"/>
    </source>
</evidence>
<reference evidence="2 3" key="1">
    <citation type="submission" date="2016-11" db="EMBL/GenBank/DDBJ databases">
        <authorList>
            <person name="Jaros S."/>
            <person name="Januszkiewicz K."/>
            <person name="Wedrychowicz H."/>
        </authorList>
    </citation>
    <scope>NUCLEOTIDE SEQUENCE [LARGE SCALE GENOMIC DNA]</scope>
    <source>
        <strain evidence="2 3">DSM 14828</strain>
    </source>
</reference>
<dbReference type="Gene3D" id="3.60.40.10">
    <property type="entry name" value="PPM-type phosphatase domain"/>
    <property type="match status" value="1"/>
</dbReference>
<dbReference type="Proteomes" id="UP000184251">
    <property type="component" value="Unassembled WGS sequence"/>
</dbReference>
<feature type="domain" description="PPM-type phosphatase" evidence="1">
    <location>
        <begin position="2"/>
        <end position="243"/>
    </location>
</feature>
<dbReference type="OrthoDB" id="9801841at2"/>
<dbReference type="InterPro" id="IPR015655">
    <property type="entry name" value="PP2C"/>
</dbReference>
<dbReference type="SMART" id="SM00332">
    <property type="entry name" value="PP2Cc"/>
    <property type="match status" value="1"/>
</dbReference>
<dbReference type="AlphaFoldDB" id="A0A1M4S562"/>
<dbReference type="SMART" id="SM00331">
    <property type="entry name" value="PP2C_SIG"/>
    <property type="match status" value="1"/>
</dbReference>
<dbReference type="InterPro" id="IPR001932">
    <property type="entry name" value="PPM-type_phosphatase-like_dom"/>
</dbReference>
<sequence length="246" mass="27084">METGHGSHIGRLRRINQDSYTLGKTKDGAAYFAVADGLGGHKGGEIASRMLIDELDEFLTGFDASKSVAEGKIQETLKDRIKILNSHIMRKGRDDESLTGMGSTLTFCLLSGGEAHVFHVGDSRLYRIGNNIIEKVTKDHSYVEELIDSGEITRDEAEHHPNKNLLTRAVGTDESLKVDYVKFQLRKEDIVLICSDGLTNYASEEEIKHIVLNNTSSQAVSKMIQTANDNGGGDNITAIVFKPEVY</sequence>
<protein>
    <submittedName>
        <fullName evidence="2">Protein phosphatase</fullName>
    </submittedName>
</protein>